<dbReference type="GO" id="GO:0006751">
    <property type="term" value="P:glutathione catabolic process"/>
    <property type="evidence" value="ECO:0007669"/>
    <property type="project" value="InterPro"/>
</dbReference>
<evidence type="ECO:0000256" key="1">
    <source>
        <dbReference type="ARBA" id="ARBA00012344"/>
    </source>
</evidence>
<dbReference type="InterPro" id="IPR006840">
    <property type="entry name" value="ChaC"/>
</dbReference>
<name>A0AAW1QKM3_9CHLO</name>
<sequence length="207" mass="22937">MEAQHSDNAGPSAACSRRSDTVDAQDTPGQVWIFGFGSLVYRPGFAYQEKVFGFIRGWRRVFWQGSTDHRGTPGAPGRVATVLEYREKQYDLRLHVDVRVSSSGVERVAVHGALVFIASHSPTNTNWLGEAEPEAIAHQVAHAVGPSGPNWEYVHRLAEAMREHGAPDAELDWLSERVQMIRSAAGLHAGDSLPDLMERRRPDLLDD</sequence>
<keyword evidence="5" id="KW-1185">Reference proteome</keyword>
<dbReference type="EC" id="4.3.2.7" evidence="1"/>
<evidence type="ECO:0000313" key="5">
    <source>
        <dbReference type="Proteomes" id="UP001445335"/>
    </source>
</evidence>
<dbReference type="Pfam" id="PF04752">
    <property type="entry name" value="ChaC"/>
    <property type="match status" value="1"/>
</dbReference>
<evidence type="ECO:0000256" key="3">
    <source>
        <dbReference type="SAM" id="MobiDB-lite"/>
    </source>
</evidence>
<evidence type="ECO:0000256" key="2">
    <source>
        <dbReference type="ARBA" id="ARBA00023239"/>
    </source>
</evidence>
<dbReference type="PANTHER" id="PTHR12192:SF2">
    <property type="entry name" value="GLUTATHIONE-SPECIFIC GAMMA-GLUTAMYLCYCLOTRANSFERASE 2"/>
    <property type="match status" value="1"/>
</dbReference>
<proteinExistence type="predicted"/>
<comment type="caution">
    <text evidence="4">The sequence shown here is derived from an EMBL/GenBank/DDBJ whole genome shotgun (WGS) entry which is preliminary data.</text>
</comment>
<dbReference type="PANTHER" id="PTHR12192">
    <property type="entry name" value="CATION TRANSPORT PROTEIN CHAC-RELATED"/>
    <property type="match status" value="1"/>
</dbReference>
<dbReference type="GO" id="GO:0005737">
    <property type="term" value="C:cytoplasm"/>
    <property type="evidence" value="ECO:0007669"/>
    <property type="project" value="TreeGrafter"/>
</dbReference>
<gene>
    <name evidence="4" type="ORF">WJX81_007433</name>
</gene>
<dbReference type="GO" id="GO:0061928">
    <property type="term" value="F:glutathione specific gamma-glutamylcyclotransferase activity"/>
    <property type="evidence" value="ECO:0007669"/>
    <property type="project" value="UniProtKB-EC"/>
</dbReference>
<accession>A0AAW1QKM3</accession>
<keyword evidence="2" id="KW-0456">Lyase</keyword>
<dbReference type="EMBL" id="JALJOU010000093">
    <property type="protein sequence ID" value="KAK9821973.1"/>
    <property type="molecule type" value="Genomic_DNA"/>
</dbReference>
<evidence type="ECO:0000313" key="4">
    <source>
        <dbReference type="EMBL" id="KAK9821973.1"/>
    </source>
</evidence>
<reference evidence="4 5" key="1">
    <citation type="journal article" date="2024" name="Nat. Commun.">
        <title>Phylogenomics reveals the evolutionary origins of lichenization in chlorophyte algae.</title>
        <authorList>
            <person name="Puginier C."/>
            <person name="Libourel C."/>
            <person name="Otte J."/>
            <person name="Skaloud P."/>
            <person name="Haon M."/>
            <person name="Grisel S."/>
            <person name="Petersen M."/>
            <person name="Berrin J.G."/>
            <person name="Delaux P.M."/>
            <person name="Dal Grande F."/>
            <person name="Keller J."/>
        </authorList>
    </citation>
    <scope>NUCLEOTIDE SEQUENCE [LARGE SCALE GENOMIC DNA]</scope>
    <source>
        <strain evidence="4 5">SAG 245.80</strain>
    </source>
</reference>
<feature type="region of interest" description="Disordered" evidence="3">
    <location>
        <begin position="1"/>
        <end position="23"/>
    </location>
</feature>
<dbReference type="AlphaFoldDB" id="A0AAW1QKM3"/>
<protein>
    <recommendedName>
        <fullName evidence="1">glutathione-specific gamma-glutamylcyclotransferase</fullName>
        <ecNumber evidence="1">4.3.2.7</ecNumber>
    </recommendedName>
</protein>
<organism evidence="4 5">
    <name type="scientific">Elliptochloris bilobata</name>
    <dbReference type="NCBI Taxonomy" id="381761"/>
    <lineage>
        <taxon>Eukaryota</taxon>
        <taxon>Viridiplantae</taxon>
        <taxon>Chlorophyta</taxon>
        <taxon>core chlorophytes</taxon>
        <taxon>Trebouxiophyceae</taxon>
        <taxon>Trebouxiophyceae incertae sedis</taxon>
        <taxon>Elliptochloris clade</taxon>
        <taxon>Elliptochloris</taxon>
    </lineage>
</organism>
<dbReference type="Proteomes" id="UP001445335">
    <property type="component" value="Unassembled WGS sequence"/>
</dbReference>